<gene>
    <name evidence="9" type="ORF">ACFSJH_07905</name>
</gene>
<dbReference type="Pfam" id="PF00528">
    <property type="entry name" value="BPD_transp_1"/>
    <property type="match status" value="1"/>
</dbReference>
<dbReference type="SUPFAM" id="SSF161098">
    <property type="entry name" value="MetI-like"/>
    <property type="match status" value="1"/>
</dbReference>
<dbReference type="CDD" id="cd06261">
    <property type="entry name" value="TM_PBP2"/>
    <property type="match status" value="1"/>
</dbReference>
<keyword evidence="6 7" id="KW-0472">Membrane</keyword>
<evidence type="ECO:0000256" key="6">
    <source>
        <dbReference type="ARBA" id="ARBA00023136"/>
    </source>
</evidence>
<feature type="transmembrane region" description="Helical" evidence="7">
    <location>
        <begin position="261"/>
        <end position="280"/>
    </location>
</feature>
<comment type="caution">
    <text evidence="9">The sequence shown here is derived from an EMBL/GenBank/DDBJ whole genome shotgun (WGS) entry which is preliminary data.</text>
</comment>
<accession>A0ABW4YJ50</accession>
<feature type="transmembrane region" description="Helical" evidence="7">
    <location>
        <begin position="77"/>
        <end position="96"/>
    </location>
</feature>
<feature type="domain" description="ABC transmembrane type-1" evidence="8">
    <location>
        <begin position="71"/>
        <end position="279"/>
    </location>
</feature>
<name>A0ABW4YJ50_9BACL</name>
<keyword evidence="10" id="KW-1185">Reference proteome</keyword>
<keyword evidence="5 7" id="KW-1133">Transmembrane helix</keyword>
<feature type="transmembrane region" description="Helical" evidence="7">
    <location>
        <begin position="200"/>
        <end position="221"/>
    </location>
</feature>
<comment type="similarity">
    <text evidence="7">Belongs to the binding-protein-dependent transport system permease family.</text>
</comment>
<keyword evidence="2 7" id="KW-0813">Transport</keyword>
<dbReference type="InterPro" id="IPR000515">
    <property type="entry name" value="MetI-like"/>
</dbReference>
<sequence length="291" mass="33205">MKYSRLARKEIVIALCFLLPSLIGFALFYIIPFGQTISHSLQDRLVNGGDRGITLQHYQAIVASSSFRNAASNTGSFIAIAVPLIVVISLALAMMLNSHVYLRKWLRTAYVLPLVVPVASIILVWQLLFDWNGALNEWLVRLGGGRVDWMKTEWAQAVIIMMYIWKNTGYNVVLFLAGLQNIPEQYYEIASLEGAGRWRKLSITIIYLVPTFFLVILMSILNSFKIFRETYLIAGEYPHDSIYMLQHYMNNLFLSLDMEKLSAAAVLMAIAILVLVFVLFRVEKVFRSFME</sequence>
<dbReference type="Proteomes" id="UP001597362">
    <property type="component" value="Unassembled WGS sequence"/>
</dbReference>
<dbReference type="PANTHER" id="PTHR30193:SF37">
    <property type="entry name" value="INNER MEMBRANE ABC TRANSPORTER PERMEASE PROTEIN YCJO"/>
    <property type="match status" value="1"/>
</dbReference>
<proteinExistence type="inferred from homology"/>
<evidence type="ECO:0000256" key="1">
    <source>
        <dbReference type="ARBA" id="ARBA00004651"/>
    </source>
</evidence>
<evidence type="ECO:0000256" key="4">
    <source>
        <dbReference type="ARBA" id="ARBA00022692"/>
    </source>
</evidence>
<evidence type="ECO:0000313" key="9">
    <source>
        <dbReference type="EMBL" id="MFD2115650.1"/>
    </source>
</evidence>
<feature type="transmembrane region" description="Helical" evidence="7">
    <location>
        <begin position="154"/>
        <end position="179"/>
    </location>
</feature>
<evidence type="ECO:0000256" key="2">
    <source>
        <dbReference type="ARBA" id="ARBA00022448"/>
    </source>
</evidence>
<feature type="transmembrane region" description="Helical" evidence="7">
    <location>
        <begin position="108"/>
        <end position="128"/>
    </location>
</feature>
<evidence type="ECO:0000256" key="3">
    <source>
        <dbReference type="ARBA" id="ARBA00022475"/>
    </source>
</evidence>
<evidence type="ECO:0000256" key="7">
    <source>
        <dbReference type="RuleBase" id="RU363032"/>
    </source>
</evidence>
<dbReference type="InterPro" id="IPR051393">
    <property type="entry name" value="ABC_transporter_permease"/>
</dbReference>
<dbReference type="RefSeq" id="WP_377771025.1">
    <property type="nucleotide sequence ID" value="NZ_JBHUHO010000024.1"/>
</dbReference>
<evidence type="ECO:0000313" key="10">
    <source>
        <dbReference type="Proteomes" id="UP001597362"/>
    </source>
</evidence>
<organism evidence="9 10">
    <name type="scientific">Paenibacillus yanchengensis</name>
    <dbReference type="NCBI Taxonomy" id="2035833"/>
    <lineage>
        <taxon>Bacteria</taxon>
        <taxon>Bacillati</taxon>
        <taxon>Bacillota</taxon>
        <taxon>Bacilli</taxon>
        <taxon>Bacillales</taxon>
        <taxon>Paenibacillaceae</taxon>
        <taxon>Paenibacillus</taxon>
    </lineage>
</organism>
<comment type="subcellular location">
    <subcellularLocation>
        <location evidence="1 7">Cell membrane</location>
        <topology evidence="1 7">Multi-pass membrane protein</topology>
    </subcellularLocation>
</comment>
<keyword evidence="4 7" id="KW-0812">Transmembrane</keyword>
<dbReference type="PROSITE" id="PS50928">
    <property type="entry name" value="ABC_TM1"/>
    <property type="match status" value="1"/>
</dbReference>
<dbReference type="InterPro" id="IPR035906">
    <property type="entry name" value="MetI-like_sf"/>
</dbReference>
<dbReference type="PANTHER" id="PTHR30193">
    <property type="entry name" value="ABC TRANSPORTER PERMEASE PROTEIN"/>
    <property type="match status" value="1"/>
</dbReference>
<feature type="transmembrane region" description="Helical" evidence="7">
    <location>
        <begin position="12"/>
        <end position="31"/>
    </location>
</feature>
<dbReference type="EMBL" id="JBHUHO010000024">
    <property type="protein sequence ID" value="MFD2115650.1"/>
    <property type="molecule type" value="Genomic_DNA"/>
</dbReference>
<evidence type="ECO:0000256" key="5">
    <source>
        <dbReference type="ARBA" id="ARBA00022989"/>
    </source>
</evidence>
<protein>
    <submittedName>
        <fullName evidence="9">Carbohydrate ABC transporter permease</fullName>
    </submittedName>
</protein>
<reference evidence="10" key="1">
    <citation type="journal article" date="2019" name="Int. J. Syst. Evol. Microbiol.">
        <title>The Global Catalogue of Microorganisms (GCM) 10K type strain sequencing project: providing services to taxonomists for standard genome sequencing and annotation.</title>
        <authorList>
            <consortium name="The Broad Institute Genomics Platform"/>
            <consortium name="The Broad Institute Genome Sequencing Center for Infectious Disease"/>
            <person name="Wu L."/>
            <person name="Ma J."/>
        </authorList>
    </citation>
    <scope>NUCLEOTIDE SEQUENCE [LARGE SCALE GENOMIC DNA]</scope>
    <source>
        <strain evidence="10">GH52</strain>
    </source>
</reference>
<keyword evidence="3" id="KW-1003">Cell membrane</keyword>
<dbReference type="Gene3D" id="1.10.3720.10">
    <property type="entry name" value="MetI-like"/>
    <property type="match status" value="1"/>
</dbReference>
<evidence type="ECO:0000259" key="8">
    <source>
        <dbReference type="PROSITE" id="PS50928"/>
    </source>
</evidence>